<organism evidence="2 3">
    <name type="scientific">Anas platyrhynchos</name>
    <name type="common">Mallard</name>
    <name type="synonym">Anas boschas</name>
    <dbReference type="NCBI Taxonomy" id="8839"/>
    <lineage>
        <taxon>Eukaryota</taxon>
        <taxon>Metazoa</taxon>
        <taxon>Chordata</taxon>
        <taxon>Craniata</taxon>
        <taxon>Vertebrata</taxon>
        <taxon>Euteleostomi</taxon>
        <taxon>Archelosauria</taxon>
        <taxon>Archosauria</taxon>
        <taxon>Dinosauria</taxon>
        <taxon>Saurischia</taxon>
        <taxon>Theropoda</taxon>
        <taxon>Coelurosauria</taxon>
        <taxon>Aves</taxon>
        <taxon>Neognathae</taxon>
        <taxon>Galloanserae</taxon>
        <taxon>Anseriformes</taxon>
        <taxon>Anatidae</taxon>
        <taxon>Anatinae</taxon>
        <taxon>Anas</taxon>
    </lineage>
</organism>
<evidence type="ECO:0000313" key="3">
    <source>
        <dbReference type="Proteomes" id="UP000296049"/>
    </source>
</evidence>
<name>R0KCB6_ANAPL</name>
<accession>R0KCB6</accession>
<dbReference type="EMBL" id="KB742479">
    <property type="protein sequence ID" value="EOB07996.1"/>
    <property type="molecule type" value="Genomic_DNA"/>
</dbReference>
<reference evidence="3" key="1">
    <citation type="journal article" date="2013" name="Nat. Genet.">
        <title>The duck genome and transcriptome provide insight into an avian influenza virus reservoir species.</title>
        <authorList>
            <person name="Huang Y."/>
            <person name="Li Y."/>
            <person name="Burt D.W."/>
            <person name="Chen H."/>
            <person name="Zhang Y."/>
            <person name="Qian W."/>
            <person name="Kim H."/>
            <person name="Gan S."/>
            <person name="Zhao Y."/>
            <person name="Li J."/>
            <person name="Yi K."/>
            <person name="Feng H."/>
            <person name="Zhu P."/>
            <person name="Li B."/>
            <person name="Liu Q."/>
            <person name="Fairley S."/>
            <person name="Magor K.E."/>
            <person name="Du Z."/>
            <person name="Hu X."/>
            <person name="Goodman L."/>
            <person name="Tafer H."/>
            <person name="Vignal A."/>
            <person name="Lee T."/>
            <person name="Kim K.W."/>
            <person name="Sheng Z."/>
            <person name="An Y."/>
            <person name="Searle S."/>
            <person name="Herrero J."/>
            <person name="Groenen M.A."/>
            <person name="Crooijmans R.P."/>
            <person name="Faraut T."/>
            <person name="Cai Q."/>
            <person name="Webster R.G."/>
            <person name="Aldridge J.R."/>
            <person name="Warren W.C."/>
            <person name="Bartschat S."/>
            <person name="Kehr S."/>
            <person name="Marz M."/>
            <person name="Stadler P.F."/>
            <person name="Smith J."/>
            <person name="Kraus R.H."/>
            <person name="Zhao Y."/>
            <person name="Ren L."/>
            <person name="Fei J."/>
            <person name="Morisson M."/>
            <person name="Kaiser P."/>
            <person name="Griffin D.K."/>
            <person name="Rao M."/>
            <person name="Pitel F."/>
            <person name="Wang J."/>
            <person name="Li N."/>
        </authorList>
    </citation>
    <scope>NUCLEOTIDE SEQUENCE [LARGE SCALE GENOMIC DNA]</scope>
</reference>
<dbReference type="AlphaFoldDB" id="R0KCB6"/>
<keyword evidence="3" id="KW-1185">Reference proteome</keyword>
<proteinExistence type="predicted"/>
<gene>
    <name evidence="2" type="ORF">Anapl_00239</name>
</gene>
<feature type="region of interest" description="Disordered" evidence="1">
    <location>
        <begin position="52"/>
        <end position="75"/>
    </location>
</feature>
<protein>
    <submittedName>
        <fullName evidence="2">Uncharacterized protein</fullName>
    </submittedName>
</protein>
<dbReference type="Proteomes" id="UP000296049">
    <property type="component" value="Unassembled WGS sequence"/>
</dbReference>
<evidence type="ECO:0000256" key="1">
    <source>
        <dbReference type="SAM" id="MobiDB-lite"/>
    </source>
</evidence>
<sequence length="440" mass="48163">MQETSQRRLPNTLSAAQAFGRLTSANSRGNSHTHWAESMEVNQFSKHQRLNQAPCTTPDEEGVPTIPHRTDRSDIPQTLDASRAPCYSCVWHQDAVANAPRITRCPTLALGQRTVTKQRQIMREWKGANNSTKPAAALPPTLLFVMKEGETRSRSARDCRGAAITAFTAAAAGARELLTLALSERRSKPGCVAEHWKCLSEQPVCPSYLSMPQLPEEVLSLWDMPGYTQPSAQYPADFSKQKSSTQGSCEHPFLLPSDMDMGEVHSDHMGEGKKISYSFVSRKGPSAGFLDGTPRRPRWPTNPLADTAVPCMGPHPGLQHRQLSTTAARGFILILSPENGRFSSFQAPFCVLLGPLIPGSTLLLTPVCQPPACKTTLQQNTFIPSTPSGDKEVELRFYGCEAAAKDGEEPHLQRDLHLGFSAVTKQFPASGTQSRTCDIR</sequence>
<evidence type="ECO:0000313" key="2">
    <source>
        <dbReference type="EMBL" id="EOB07996.1"/>
    </source>
</evidence>